<dbReference type="HOGENOM" id="CLU_2239448_0_0_1"/>
<sequence>MATEFHLSPNKQGIICSGNPHKNACGQKGTPEFGVPVSTLFLKNLNFDLYGLNSWQCDSGKPPKSSSSSSRSLAPYTIKGTYYNAYVKIATCQPPQISPAHCKIR</sequence>
<dbReference type="GeneID" id="20203374"/>
<dbReference type="AlphaFoldDB" id="T1F3H5"/>
<dbReference type="Proteomes" id="UP000015101">
    <property type="component" value="Unassembled WGS sequence"/>
</dbReference>
<gene>
    <name evidence="2" type="primary">20203374</name>
    <name evidence="1" type="ORF">HELRODRAFT_170832</name>
</gene>
<dbReference type="KEGG" id="hro:HELRODRAFT_170832"/>
<name>T1F3H5_HELRO</name>
<dbReference type="RefSeq" id="XP_009014906.1">
    <property type="nucleotide sequence ID" value="XM_009016658.1"/>
</dbReference>
<dbReference type="EMBL" id="AMQM01003692">
    <property type="status" value="NOT_ANNOTATED_CDS"/>
    <property type="molecule type" value="Genomic_DNA"/>
</dbReference>
<reference evidence="1 3" key="2">
    <citation type="journal article" date="2013" name="Nature">
        <title>Insights into bilaterian evolution from three spiralian genomes.</title>
        <authorList>
            <person name="Simakov O."/>
            <person name="Marletaz F."/>
            <person name="Cho S.J."/>
            <person name="Edsinger-Gonzales E."/>
            <person name="Havlak P."/>
            <person name="Hellsten U."/>
            <person name="Kuo D.H."/>
            <person name="Larsson T."/>
            <person name="Lv J."/>
            <person name="Arendt D."/>
            <person name="Savage R."/>
            <person name="Osoegawa K."/>
            <person name="de Jong P."/>
            <person name="Grimwood J."/>
            <person name="Chapman J.A."/>
            <person name="Shapiro H."/>
            <person name="Aerts A."/>
            <person name="Otillar R.P."/>
            <person name="Terry A.Y."/>
            <person name="Boore J.L."/>
            <person name="Grigoriev I.V."/>
            <person name="Lindberg D.R."/>
            <person name="Seaver E.C."/>
            <person name="Weisblat D.A."/>
            <person name="Putnam N.H."/>
            <person name="Rokhsar D.S."/>
        </authorList>
    </citation>
    <scope>NUCLEOTIDE SEQUENCE</scope>
</reference>
<reference evidence="3" key="1">
    <citation type="submission" date="2012-12" db="EMBL/GenBank/DDBJ databases">
        <authorList>
            <person name="Hellsten U."/>
            <person name="Grimwood J."/>
            <person name="Chapman J.A."/>
            <person name="Shapiro H."/>
            <person name="Aerts A."/>
            <person name="Otillar R.P."/>
            <person name="Terry A.Y."/>
            <person name="Boore J.L."/>
            <person name="Simakov O."/>
            <person name="Marletaz F."/>
            <person name="Cho S.-J."/>
            <person name="Edsinger-Gonzales E."/>
            <person name="Havlak P."/>
            <person name="Kuo D.-H."/>
            <person name="Larsson T."/>
            <person name="Lv J."/>
            <person name="Arendt D."/>
            <person name="Savage R."/>
            <person name="Osoegawa K."/>
            <person name="de Jong P."/>
            <person name="Lindberg D.R."/>
            <person name="Seaver E.C."/>
            <person name="Weisblat D.A."/>
            <person name="Putnam N.H."/>
            <person name="Grigoriev I.V."/>
            <person name="Rokhsar D.S."/>
        </authorList>
    </citation>
    <scope>NUCLEOTIDE SEQUENCE</scope>
</reference>
<protein>
    <submittedName>
        <fullName evidence="1 2">Uncharacterized protein</fullName>
    </submittedName>
</protein>
<evidence type="ECO:0000313" key="2">
    <source>
        <dbReference type="EnsemblMetazoa" id="HelroP170832"/>
    </source>
</evidence>
<evidence type="ECO:0000313" key="3">
    <source>
        <dbReference type="Proteomes" id="UP000015101"/>
    </source>
</evidence>
<dbReference type="EMBL" id="KB096275">
    <property type="protein sequence ID" value="ESO06810.1"/>
    <property type="molecule type" value="Genomic_DNA"/>
</dbReference>
<keyword evidence="3" id="KW-1185">Reference proteome</keyword>
<dbReference type="InParanoid" id="T1F3H5"/>
<dbReference type="CTD" id="20203374"/>
<proteinExistence type="predicted"/>
<organism evidence="2 3">
    <name type="scientific">Helobdella robusta</name>
    <name type="common">Californian leech</name>
    <dbReference type="NCBI Taxonomy" id="6412"/>
    <lineage>
        <taxon>Eukaryota</taxon>
        <taxon>Metazoa</taxon>
        <taxon>Spiralia</taxon>
        <taxon>Lophotrochozoa</taxon>
        <taxon>Annelida</taxon>
        <taxon>Clitellata</taxon>
        <taxon>Hirudinea</taxon>
        <taxon>Rhynchobdellida</taxon>
        <taxon>Glossiphoniidae</taxon>
        <taxon>Helobdella</taxon>
    </lineage>
</organism>
<evidence type="ECO:0000313" key="1">
    <source>
        <dbReference type="EMBL" id="ESO06810.1"/>
    </source>
</evidence>
<dbReference type="EnsemblMetazoa" id="HelroT170832">
    <property type="protein sequence ID" value="HelroP170832"/>
    <property type="gene ID" value="HelroG170832"/>
</dbReference>
<reference evidence="2" key="3">
    <citation type="submission" date="2015-06" db="UniProtKB">
        <authorList>
            <consortium name="EnsemblMetazoa"/>
        </authorList>
    </citation>
    <scope>IDENTIFICATION</scope>
</reference>
<accession>T1F3H5</accession>